<dbReference type="InterPro" id="IPR018704">
    <property type="entry name" value="SecYEG/CpoB_TPR"/>
</dbReference>
<evidence type="ECO:0000313" key="12">
    <source>
        <dbReference type="EMBL" id="AFM24321.1"/>
    </source>
</evidence>
<dbReference type="InterPro" id="IPR011990">
    <property type="entry name" value="TPR-like_helical_dom_sf"/>
</dbReference>
<sequence length="234" mass="26921">MADKKITRKELLKEPDEFLTLSTKIIRHARLNPRMYGAAFAALIVIVLAVLGWFAYSHQQEVRSHELFEQAYTSYEQLTNQSSPTPEQSDKAFQEFDRIAKEYPSRTGGEMALLYSAHVLYKKQDYKDALERYSRLQSSSLVQHGLGPLVTYHLAMTRMAMKEYDQALALFDQLSKDTLSPYRREAYSSIAKTYELMGKNKEAVQAYKQYLKMFPEAPDASFVKTRIMDLSAKG</sequence>
<accession>I4C430</accession>
<evidence type="ECO:0000256" key="10">
    <source>
        <dbReference type="SAM" id="Phobius"/>
    </source>
</evidence>
<organism evidence="12 13">
    <name type="scientific">Desulfomonile tiedjei (strain ATCC 49306 / DSM 6799 / DCB-1)</name>
    <dbReference type="NCBI Taxonomy" id="706587"/>
    <lineage>
        <taxon>Bacteria</taxon>
        <taxon>Pseudomonadati</taxon>
        <taxon>Thermodesulfobacteriota</taxon>
        <taxon>Desulfomonilia</taxon>
        <taxon>Desulfomonilales</taxon>
        <taxon>Desulfomonilaceae</taxon>
        <taxon>Desulfomonile</taxon>
    </lineage>
</organism>
<protein>
    <recommendedName>
        <fullName evidence="8">Ancillary SecYEG translocon subunit</fullName>
    </recommendedName>
</protein>
<dbReference type="PROSITE" id="PS50005">
    <property type="entry name" value="TPR"/>
    <property type="match status" value="1"/>
</dbReference>
<feature type="repeat" description="TPR" evidence="9">
    <location>
        <begin position="184"/>
        <end position="217"/>
    </location>
</feature>
<feature type="domain" description="Ancillary SecYEG translocon subunit/Cell division coordinator CpoB TPR" evidence="11">
    <location>
        <begin position="38"/>
        <end position="231"/>
    </location>
</feature>
<dbReference type="InterPro" id="IPR026039">
    <property type="entry name" value="YfgM"/>
</dbReference>
<evidence type="ECO:0000256" key="6">
    <source>
        <dbReference type="ARBA" id="ARBA00023186"/>
    </source>
</evidence>
<dbReference type="GO" id="GO:0044877">
    <property type="term" value="F:protein-containing complex binding"/>
    <property type="evidence" value="ECO:0007669"/>
    <property type="project" value="InterPro"/>
</dbReference>
<keyword evidence="3 10" id="KW-0812">Transmembrane</keyword>
<dbReference type="STRING" id="706587.Desti_1610"/>
<comment type="similarity">
    <text evidence="7">Belongs to the YfgM family.</text>
</comment>
<evidence type="ECO:0000256" key="9">
    <source>
        <dbReference type="PROSITE-ProRule" id="PRU00339"/>
    </source>
</evidence>
<evidence type="ECO:0000313" key="13">
    <source>
        <dbReference type="Proteomes" id="UP000006055"/>
    </source>
</evidence>
<keyword evidence="4 10" id="KW-1133">Transmembrane helix</keyword>
<dbReference type="SUPFAM" id="SSF48452">
    <property type="entry name" value="TPR-like"/>
    <property type="match status" value="1"/>
</dbReference>
<evidence type="ECO:0000256" key="8">
    <source>
        <dbReference type="ARBA" id="ARBA00024235"/>
    </source>
</evidence>
<name>I4C430_DESTA</name>
<dbReference type="Pfam" id="PF09976">
    <property type="entry name" value="TPR_21"/>
    <property type="match status" value="1"/>
</dbReference>
<dbReference type="OrthoDB" id="5418121at2"/>
<evidence type="ECO:0000256" key="7">
    <source>
        <dbReference type="ARBA" id="ARBA00024197"/>
    </source>
</evidence>
<keyword evidence="2" id="KW-1003">Cell membrane</keyword>
<evidence type="ECO:0000259" key="11">
    <source>
        <dbReference type="Pfam" id="PF09976"/>
    </source>
</evidence>
<keyword evidence="6" id="KW-0143">Chaperone</keyword>
<dbReference type="RefSeq" id="WP_014809469.1">
    <property type="nucleotide sequence ID" value="NC_018025.1"/>
</dbReference>
<dbReference type="GO" id="GO:0005886">
    <property type="term" value="C:plasma membrane"/>
    <property type="evidence" value="ECO:0007669"/>
    <property type="project" value="UniProtKB-SubCell"/>
</dbReference>
<dbReference type="EMBL" id="CP003360">
    <property type="protein sequence ID" value="AFM24321.1"/>
    <property type="molecule type" value="Genomic_DNA"/>
</dbReference>
<dbReference type="Proteomes" id="UP000006055">
    <property type="component" value="Chromosome"/>
</dbReference>
<dbReference type="Gene3D" id="1.25.40.10">
    <property type="entry name" value="Tetratricopeptide repeat domain"/>
    <property type="match status" value="2"/>
</dbReference>
<evidence type="ECO:0000256" key="3">
    <source>
        <dbReference type="ARBA" id="ARBA00022692"/>
    </source>
</evidence>
<dbReference type="KEGG" id="dti:Desti_1610"/>
<proteinExistence type="inferred from homology"/>
<reference evidence="13" key="1">
    <citation type="submission" date="2012-06" db="EMBL/GenBank/DDBJ databases">
        <title>Complete sequence of chromosome of Desulfomonile tiedjei DSM 6799.</title>
        <authorList>
            <person name="Lucas S."/>
            <person name="Copeland A."/>
            <person name="Lapidus A."/>
            <person name="Glavina del Rio T."/>
            <person name="Dalin E."/>
            <person name="Tice H."/>
            <person name="Bruce D."/>
            <person name="Goodwin L."/>
            <person name="Pitluck S."/>
            <person name="Peters L."/>
            <person name="Ovchinnikova G."/>
            <person name="Zeytun A."/>
            <person name="Lu M."/>
            <person name="Kyrpides N."/>
            <person name="Mavromatis K."/>
            <person name="Ivanova N."/>
            <person name="Brettin T."/>
            <person name="Detter J.C."/>
            <person name="Han C."/>
            <person name="Larimer F."/>
            <person name="Land M."/>
            <person name="Hauser L."/>
            <person name="Markowitz V."/>
            <person name="Cheng J.-F."/>
            <person name="Hugenholtz P."/>
            <person name="Woyke T."/>
            <person name="Wu D."/>
            <person name="Spring S."/>
            <person name="Schroeder M."/>
            <person name="Brambilla E."/>
            <person name="Klenk H.-P."/>
            <person name="Eisen J.A."/>
        </authorList>
    </citation>
    <scope>NUCLEOTIDE SEQUENCE [LARGE SCALE GENOMIC DNA]</scope>
    <source>
        <strain evidence="13">ATCC 49306 / DSM 6799 / DCB-1</strain>
    </source>
</reference>
<dbReference type="PANTHER" id="PTHR38035">
    <property type="entry name" value="UPF0070 PROTEIN YFGM"/>
    <property type="match status" value="1"/>
</dbReference>
<keyword evidence="13" id="KW-1185">Reference proteome</keyword>
<gene>
    <name evidence="12" type="ordered locus">Desti_1610</name>
</gene>
<dbReference type="eggNOG" id="COG2976">
    <property type="taxonomic scope" value="Bacteria"/>
</dbReference>
<evidence type="ECO:0000256" key="2">
    <source>
        <dbReference type="ARBA" id="ARBA00022475"/>
    </source>
</evidence>
<keyword evidence="9" id="KW-0802">TPR repeat</keyword>
<dbReference type="PANTHER" id="PTHR38035:SF1">
    <property type="entry name" value="ANCILLARY SECYEG TRANSLOCON SUBUNIT"/>
    <property type="match status" value="1"/>
</dbReference>
<dbReference type="AlphaFoldDB" id="I4C430"/>
<evidence type="ECO:0000256" key="1">
    <source>
        <dbReference type="ARBA" id="ARBA00004401"/>
    </source>
</evidence>
<evidence type="ECO:0000256" key="4">
    <source>
        <dbReference type="ARBA" id="ARBA00022989"/>
    </source>
</evidence>
<evidence type="ECO:0000256" key="5">
    <source>
        <dbReference type="ARBA" id="ARBA00023136"/>
    </source>
</evidence>
<keyword evidence="5 10" id="KW-0472">Membrane</keyword>
<comment type="subcellular location">
    <subcellularLocation>
        <location evidence="1">Cell membrane</location>
        <topology evidence="1">Single-pass type II membrane protein</topology>
    </subcellularLocation>
</comment>
<dbReference type="InterPro" id="IPR019734">
    <property type="entry name" value="TPR_rpt"/>
</dbReference>
<dbReference type="HOGENOM" id="CLU_1188397_0_0_7"/>
<feature type="transmembrane region" description="Helical" evidence="10">
    <location>
        <begin position="35"/>
        <end position="56"/>
    </location>
</feature>